<dbReference type="SUPFAM" id="SSF53300">
    <property type="entry name" value="vWA-like"/>
    <property type="match status" value="1"/>
</dbReference>
<dbReference type="InterPro" id="IPR036180">
    <property type="entry name" value="Gelsolin-like_dom_sf"/>
</dbReference>
<dbReference type="PANTHER" id="PTHR13803">
    <property type="entry name" value="SEC24-RELATED PROTEIN"/>
    <property type="match status" value="1"/>
</dbReference>
<dbReference type="Gene3D" id="2.60.40.1670">
    <property type="entry name" value="beta-sandwich domain of Sec23/24"/>
    <property type="match status" value="1"/>
</dbReference>
<dbReference type="Gene3D" id="1.20.120.730">
    <property type="entry name" value="Sec23/Sec24 helical domain"/>
    <property type="match status" value="1"/>
</dbReference>
<dbReference type="InterPro" id="IPR050550">
    <property type="entry name" value="SEC23_SEC24_subfamily"/>
</dbReference>
<comment type="caution">
    <text evidence="5">The sequence shown here is derived from an EMBL/GenBank/DDBJ whole genome shotgun (WGS) entry which is preliminary data.</text>
</comment>
<keyword evidence="6" id="KW-1185">Reference proteome</keyword>
<dbReference type="SUPFAM" id="SSF81995">
    <property type="entry name" value="beta-sandwich domain of Sec23/24"/>
    <property type="match status" value="1"/>
</dbReference>
<name>A0ABQ8UA89_9EUKA</name>
<dbReference type="InterPro" id="IPR036465">
    <property type="entry name" value="vWFA_dom_sf"/>
</dbReference>
<dbReference type="Pfam" id="PF08033">
    <property type="entry name" value="Sec23_BS"/>
    <property type="match status" value="1"/>
</dbReference>
<dbReference type="Pfam" id="PF04815">
    <property type="entry name" value="Sec23_helical"/>
    <property type="match status" value="1"/>
</dbReference>
<dbReference type="Pfam" id="PF00626">
    <property type="entry name" value="Gelsolin"/>
    <property type="match status" value="1"/>
</dbReference>
<dbReference type="InterPro" id="IPR006896">
    <property type="entry name" value="Sec23/24_trunk_dom"/>
</dbReference>
<protein>
    <submittedName>
        <fullName evidence="5">Uncharacterized protein</fullName>
    </submittedName>
</protein>
<feature type="domain" description="Sec23/Sec24 helical" evidence="3">
    <location>
        <begin position="180"/>
        <end position="286"/>
    </location>
</feature>
<organism evidence="5 6">
    <name type="scientific">Paratrimastix pyriformis</name>
    <dbReference type="NCBI Taxonomy" id="342808"/>
    <lineage>
        <taxon>Eukaryota</taxon>
        <taxon>Metamonada</taxon>
        <taxon>Preaxostyla</taxon>
        <taxon>Paratrimastigidae</taxon>
        <taxon>Paratrimastix</taxon>
    </lineage>
</organism>
<feature type="domain" description="Sec23/Sec24 beta-sandwich" evidence="4">
    <location>
        <begin position="85"/>
        <end position="169"/>
    </location>
</feature>
<dbReference type="SUPFAM" id="SSF82754">
    <property type="entry name" value="C-terminal, gelsolin-like domain of Sec23/24"/>
    <property type="match status" value="1"/>
</dbReference>
<evidence type="ECO:0000259" key="2">
    <source>
        <dbReference type="Pfam" id="PF04811"/>
    </source>
</evidence>
<evidence type="ECO:0000313" key="6">
    <source>
        <dbReference type="Proteomes" id="UP001141327"/>
    </source>
</evidence>
<sequence length="456" mass="51090">MASHPPPLPTDAVEEFYKKAAVACCDHHICVDVFAMAHQYVDLATLGVVAKFTGGQAYYYPEFRAQRDGEKLRAELTHCMSRFVGFEAVTRIRCSRGLEVPHFYGHFFLRSADLLSFSNVDQDKALAVEFNIDESLANQREVFVQVAVLFTMANGERRIRAHTVRIPVVSNLFDMYRFVDTQAAICLWAKTACDQMSQTSFGEIRSQFEKKLAKSLANYAAVCPNRAMPSPTGAKQLMIPDTMKYFPMYLLGLLKSPLLRAVGDMPPDQRAAAMFQVMTLPVRLLIAYAYPRLFALHSLPPEALSRDAQGTLVRPPLVRLTREKIETTGIYLLENGQQMLIWVGRQANPTLVDALLVAAPAPSPASAHDQLARHRFHQPRYALAPASHSEPAARLNALIDSLRGDWAGMTQQPLQVYHEEDEFGGVFFGFLIEDTWPNQLSYPEFLTHIHGLLGSM</sequence>
<gene>
    <name evidence="5" type="ORF">PAPYR_8664</name>
</gene>
<evidence type="ECO:0000259" key="4">
    <source>
        <dbReference type="Pfam" id="PF08033"/>
    </source>
</evidence>
<dbReference type="InterPro" id="IPR007123">
    <property type="entry name" value="Gelsolin-like_dom"/>
</dbReference>
<dbReference type="Proteomes" id="UP001141327">
    <property type="component" value="Unassembled WGS sequence"/>
</dbReference>
<dbReference type="EMBL" id="JAPMOS010000078">
    <property type="protein sequence ID" value="KAJ4456221.1"/>
    <property type="molecule type" value="Genomic_DNA"/>
</dbReference>
<reference evidence="5" key="1">
    <citation type="journal article" date="2022" name="bioRxiv">
        <title>Genomics of Preaxostyla Flagellates Illuminates Evolutionary Transitions and the Path Towards Mitochondrial Loss.</title>
        <authorList>
            <person name="Novak L.V.F."/>
            <person name="Treitli S.C."/>
            <person name="Pyrih J."/>
            <person name="Halakuc P."/>
            <person name="Pipaliya S.V."/>
            <person name="Vacek V."/>
            <person name="Brzon O."/>
            <person name="Soukal P."/>
            <person name="Eme L."/>
            <person name="Dacks J.B."/>
            <person name="Karnkowska A."/>
            <person name="Elias M."/>
            <person name="Hampl V."/>
        </authorList>
    </citation>
    <scope>NUCLEOTIDE SEQUENCE</scope>
    <source>
        <strain evidence="5">RCP-MX</strain>
    </source>
</reference>
<dbReference type="InterPro" id="IPR006900">
    <property type="entry name" value="Sec23/24_helical_dom"/>
</dbReference>
<feature type="domain" description="Gelsolin-like" evidence="1">
    <location>
        <begin position="313"/>
        <end position="350"/>
    </location>
</feature>
<dbReference type="InterPro" id="IPR029006">
    <property type="entry name" value="ADF-H/Gelsolin-like_dom_sf"/>
</dbReference>
<dbReference type="Pfam" id="PF04811">
    <property type="entry name" value="Sec23_trunk"/>
    <property type="match status" value="1"/>
</dbReference>
<dbReference type="InterPro" id="IPR012990">
    <property type="entry name" value="Beta-sandwich_Sec23_24"/>
</dbReference>
<dbReference type="InterPro" id="IPR036175">
    <property type="entry name" value="Sec23/24_helical_dom_sf"/>
</dbReference>
<feature type="domain" description="Sec23/Sec24 trunk" evidence="2">
    <location>
        <begin position="14"/>
        <end position="78"/>
    </location>
</feature>
<proteinExistence type="predicted"/>
<dbReference type="SUPFAM" id="SSF81811">
    <property type="entry name" value="Helical domain of Sec23/24"/>
    <property type="match status" value="1"/>
</dbReference>
<evidence type="ECO:0000259" key="1">
    <source>
        <dbReference type="Pfam" id="PF00626"/>
    </source>
</evidence>
<evidence type="ECO:0000259" key="3">
    <source>
        <dbReference type="Pfam" id="PF04815"/>
    </source>
</evidence>
<evidence type="ECO:0000313" key="5">
    <source>
        <dbReference type="EMBL" id="KAJ4456221.1"/>
    </source>
</evidence>
<dbReference type="Gene3D" id="3.40.20.10">
    <property type="entry name" value="Severin"/>
    <property type="match status" value="1"/>
</dbReference>
<accession>A0ABQ8UA89</accession>